<name>A0ABM5TS11_9ACTN</name>
<protein>
    <submittedName>
        <fullName evidence="1">Uncharacterized protein</fullName>
    </submittedName>
</protein>
<reference evidence="1 2" key="1">
    <citation type="journal article" date="2015" name="ISME J.">
        <title>Draft Genome Sequence of Streptomyces incarnatus NRRL8089, which Produces the Nucleoside Antibiotic Sinefungin.</title>
        <authorList>
            <person name="Oshima K."/>
            <person name="Hattori M."/>
            <person name="Shimizu H."/>
            <person name="Fukuda K."/>
            <person name="Nemoto M."/>
            <person name="Inagaki K."/>
            <person name="Tamura T."/>
        </authorList>
    </citation>
    <scope>NUCLEOTIDE SEQUENCE [LARGE SCALE GENOMIC DNA]</scope>
    <source>
        <strain evidence="1 2">NRRL 8089</strain>
    </source>
</reference>
<dbReference type="EMBL" id="CP011497">
    <property type="protein sequence ID" value="AKJ13831.1"/>
    <property type="molecule type" value="Genomic_DNA"/>
</dbReference>
<organism evidence="1 2">
    <name type="scientific">Streptomyces incarnatus</name>
    <dbReference type="NCBI Taxonomy" id="665007"/>
    <lineage>
        <taxon>Bacteria</taxon>
        <taxon>Bacillati</taxon>
        <taxon>Actinomycetota</taxon>
        <taxon>Actinomycetes</taxon>
        <taxon>Kitasatosporales</taxon>
        <taxon>Streptomycetaceae</taxon>
        <taxon>Streptomyces</taxon>
    </lineage>
</organism>
<keyword evidence="2" id="KW-1185">Reference proteome</keyword>
<gene>
    <name evidence="1" type="ORF">ABB07_28465</name>
</gene>
<evidence type="ECO:0000313" key="1">
    <source>
        <dbReference type="EMBL" id="AKJ13831.1"/>
    </source>
</evidence>
<dbReference type="Proteomes" id="UP000035366">
    <property type="component" value="Chromosome"/>
</dbReference>
<evidence type="ECO:0000313" key="2">
    <source>
        <dbReference type="Proteomes" id="UP000035366"/>
    </source>
</evidence>
<accession>A0ABM5TS11</accession>
<proteinExistence type="predicted"/>
<sequence>MVEPLYVPVLAFLSERGMGIRVLRDTAPDEPESSRLPALRNRLLTSGACPRVYDSDGAEPFHSAHD</sequence>
<dbReference type="RefSeq" id="WP_208901461.1">
    <property type="nucleotide sequence ID" value="NZ_CP011497.1"/>
</dbReference>